<evidence type="ECO:0000313" key="3">
    <source>
        <dbReference type="EMBL" id="KZM86312.1"/>
    </source>
</evidence>
<feature type="region of interest" description="Disordered" evidence="2">
    <location>
        <begin position="1"/>
        <end position="27"/>
    </location>
</feature>
<reference evidence="3" key="1">
    <citation type="journal article" date="2016" name="Nat. Genet.">
        <title>A high-quality carrot genome assembly provides new insights into carotenoid accumulation and asterid genome evolution.</title>
        <authorList>
            <person name="Iorizzo M."/>
            <person name="Ellison S."/>
            <person name="Senalik D."/>
            <person name="Zeng P."/>
            <person name="Satapoomin P."/>
            <person name="Huang J."/>
            <person name="Bowman M."/>
            <person name="Iovene M."/>
            <person name="Sanseverino W."/>
            <person name="Cavagnaro P."/>
            <person name="Yildiz M."/>
            <person name="Macko-Podgorni A."/>
            <person name="Moranska E."/>
            <person name="Grzebelus E."/>
            <person name="Grzebelus D."/>
            <person name="Ashrafi H."/>
            <person name="Zheng Z."/>
            <person name="Cheng S."/>
            <person name="Spooner D."/>
            <person name="Van Deynze A."/>
            <person name="Simon P."/>
        </authorList>
    </citation>
    <scope>NUCLEOTIDE SEQUENCE [LARGE SCALE GENOMIC DNA]</scope>
    <source>
        <tissue evidence="3">Leaf</tissue>
    </source>
</reference>
<keyword evidence="5" id="KW-1185">Reference proteome</keyword>
<dbReference type="AlphaFoldDB" id="A0A161ZHN3"/>
<proteinExistence type="predicted"/>
<organism evidence="3">
    <name type="scientific">Daucus carota subsp. sativus</name>
    <name type="common">Carrot</name>
    <dbReference type="NCBI Taxonomy" id="79200"/>
    <lineage>
        <taxon>Eukaryota</taxon>
        <taxon>Viridiplantae</taxon>
        <taxon>Streptophyta</taxon>
        <taxon>Embryophyta</taxon>
        <taxon>Tracheophyta</taxon>
        <taxon>Spermatophyta</taxon>
        <taxon>Magnoliopsida</taxon>
        <taxon>eudicotyledons</taxon>
        <taxon>Gunneridae</taxon>
        <taxon>Pentapetalae</taxon>
        <taxon>asterids</taxon>
        <taxon>campanulids</taxon>
        <taxon>Apiales</taxon>
        <taxon>Apiaceae</taxon>
        <taxon>Apioideae</taxon>
        <taxon>Scandiceae</taxon>
        <taxon>Daucinae</taxon>
        <taxon>Daucus</taxon>
        <taxon>Daucus sect. Daucus</taxon>
    </lineage>
</organism>
<name>A0A161ZHN3_DAUCS</name>
<sequence>MLKMEQKDVPLLGEAAEPSGVPTDQAADQHVNSTDVFLPNISEEPISFKCIKTDLEIMKDRLKKIREEVAQIREELVQEEEG</sequence>
<dbReference type="Gramene" id="KZM86312">
    <property type="protein sequence ID" value="KZM86312"/>
    <property type="gene ID" value="DCAR_023446"/>
</dbReference>
<keyword evidence="1" id="KW-0175">Coiled coil</keyword>
<feature type="coiled-coil region" evidence="1">
    <location>
        <begin position="48"/>
        <end position="82"/>
    </location>
</feature>
<gene>
    <name evidence="3" type="ORF">DCAR_023446</name>
    <name evidence="4" type="ORF">DCAR_0726900</name>
</gene>
<protein>
    <submittedName>
        <fullName evidence="3">Uncharacterized protein</fullName>
    </submittedName>
</protein>
<evidence type="ECO:0000313" key="4">
    <source>
        <dbReference type="EMBL" id="WOH07470.1"/>
    </source>
</evidence>
<dbReference type="EMBL" id="LNRQ01000007">
    <property type="protein sequence ID" value="KZM86312.1"/>
    <property type="molecule type" value="Genomic_DNA"/>
</dbReference>
<dbReference type="Proteomes" id="UP000077755">
    <property type="component" value="Chromosome 7"/>
</dbReference>
<reference evidence="4" key="2">
    <citation type="submission" date="2022-03" db="EMBL/GenBank/DDBJ databases">
        <title>Draft title - Genomic analysis of global carrot germplasm unveils the trajectory of domestication and the origin of high carotenoid orange carrot.</title>
        <authorList>
            <person name="Iorizzo M."/>
            <person name="Ellison S."/>
            <person name="Senalik D."/>
            <person name="Macko-Podgorni A."/>
            <person name="Grzebelus D."/>
            <person name="Bostan H."/>
            <person name="Rolling W."/>
            <person name="Curaba J."/>
            <person name="Simon P."/>
        </authorList>
    </citation>
    <scope>NUCLEOTIDE SEQUENCE</scope>
    <source>
        <tissue evidence="4">Leaf</tissue>
    </source>
</reference>
<evidence type="ECO:0000313" key="5">
    <source>
        <dbReference type="Proteomes" id="UP000077755"/>
    </source>
</evidence>
<accession>A0A161ZHN3</accession>
<dbReference type="EMBL" id="CP093349">
    <property type="protein sequence ID" value="WOH07470.1"/>
    <property type="molecule type" value="Genomic_DNA"/>
</dbReference>
<evidence type="ECO:0000256" key="1">
    <source>
        <dbReference type="SAM" id="Coils"/>
    </source>
</evidence>
<evidence type="ECO:0000256" key="2">
    <source>
        <dbReference type="SAM" id="MobiDB-lite"/>
    </source>
</evidence>